<gene>
    <name evidence="1" type="primary">AlNc14C170G7992</name>
    <name evidence="1" type="ORF">ALNC14_090010</name>
</gene>
<organism evidence="1">
    <name type="scientific">Albugo laibachii Nc14</name>
    <dbReference type="NCBI Taxonomy" id="890382"/>
    <lineage>
        <taxon>Eukaryota</taxon>
        <taxon>Sar</taxon>
        <taxon>Stramenopiles</taxon>
        <taxon>Oomycota</taxon>
        <taxon>Peronosporomycetes</taxon>
        <taxon>Albuginales</taxon>
        <taxon>Albuginaceae</taxon>
        <taxon>Albugo</taxon>
    </lineage>
</organism>
<protein>
    <submittedName>
        <fullName evidence="1">AlNc14C170G7992 protein</fullName>
    </submittedName>
</protein>
<reference evidence="1" key="1">
    <citation type="journal article" date="2011" name="PLoS Biol.">
        <title>Gene gain and loss during evolution of obligate parasitism in the white rust pathogen of Arabidopsis thaliana.</title>
        <authorList>
            <person name="Kemen E."/>
            <person name="Gardiner A."/>
            <person name="Schultz-Larsen T."/>
            <person name="Kemen A.C."/>
            <person name="Balmuth A.L."/>
            <person name="Robert-Seilaniantz A."/>
            <person name="Bailey K."/>
            <person name="Holub E."/>
            <person name="Studholme D.J."/>
            <person name="Maclean D."/>
            <person name="Jones J.D."/>
        </authorList>
    </citation>
    <scope>NUCLEOTIDE SEQUENCE</scope>
</reference>
<reference evidence="1" key="2">
    <citation type="submission" date="2011-02" db="EMBL/GenBank/DDBJ databases">
        <authorList>
            <person name="MacLean D."/>
        </authorList>
    </citation>
    <scope>NUCLEOTIDE SEQUENCE</scope>
</reference>
<dbReference type="EMBL" id="FR824215">
    <property type="protein sequence ID" value="CCA22858.1"/>
    <property type="molecule type" value="Genomic_DNA"/>
</dbReference>
<dbReference type="HOGENOM" id="CLU_2517288_0_0_1"/>
<accession>F0WNG7</accession>
<dbReference type="AlphaFoldDB" id="F0WNG7"/>
<sequence length="85" mass="9599">MSWASSIPIPKSTRIWAPSSLESIFAYAILDEYRVDRSSDRTMKPVQASGKQDILLTLDRLEKHFLKPSNRSLSAEKPQRAGLPL</sequence>
<evidence type="ECO:0000313" key="1">
    <source>
        <dbReference type="EMBL" id="CCA22858.1"/>
    </source>
</evidence>
<proteinExistence type="predicted"/>
<name>F0WNG7_9STRA</name>